<feature type="transmembrane region" description="Helical" evidence="1">
    <location>
        <begin position="97"/>
        <end position="115"/>
    </location>
</feature>
<keyword evidence="3" id="KW-1185">Reference proteome</keyword>
<keyword evidence="1" id="KW-1133">Transmembrane helix</keyword>
<proteinExistence type="predicted"/>
<dbReference type="InterPro" id="IPR025356">
    <property type="entry name" value="DUF4260"/>
</dbReference>
<keyword evidence="1" id="KW-0812">Transmembrane</keyword>
<feature type="transmembrane region" description="Helical" evidence="1">
    <location>
        <begin position="71"/>
        <end position="91"/>
    </location>
</feature>
<protein>
    <recommendedName>
        <fullName evidence="4">DUF4260 family protein</fullName>
    </recommendedName>
</protein>
<dbReference type="EMBL" id="CCDI010000001">
    <property type="protein sequence ID" value="CDQ21855.1"/>
    <property type="molecule type" value="Genomic_DNA"/>
</dbReference>
<comment type="caution">
    <text evidence="2">The sequence shown here is derived from an EMBL/GenBank/DDBJ whole genome shotgun (WGS) entry which is preliminary data.</text>
</comment>
<sequence>MTSTACLYYKLVKEVILIAKQRLHPEGTIVLLADLYFYHILNFSWIVFALLLFTIDVSVLGYVIHEKAGSYIYNFFHSYLIPPILILISIQSSNDKLLMIGLIWMAHIGMDRMFGFSLKYPTGFKDTHFKKL</sequence>
<evidence type="ECO:0000313" key="2">
    <source>
        <dbReference type="EMBL" id="CDQ21855.1"/>
    </source>
</evidence>
<reference evidence="2 3" key="2">
    <citation type="submission" date="2014-05" db="EMBL/GenBank/DDBJ databases">
        <title>Draft genome sequence of Halobacillus karajensis HK-03.</title>
        <authorList>
            <person name="Khelaifia S."/>
            <person name="Croce O."/>
            <person name="Lagier J.C."/>
            <person name="Raoult D."/>
        </authorList>
    </citation>
    <scope>NUCLEOTIDE SEQUENCE [LARGE SCALE GENOMIC DNA]</scope>
    <source>
        <strain evidence="2 3">HD-03</strain>
    </source>
</reference>
<organism evidence="2 3">
    <name type="scientific">Halobacillus karajensis</name>
    <dbReference type="NCBI Taxonomy" id="195088"/>
    <lineage>
        <taxon>Bacteria</taxon>
        <taxon>Bacillati</taxon>
        <taxon>Bacillota</taxon>
        <taxon>Bacilli</taxon>
        <taxon>Bacillales</taxon>
        <taxon>Bacillaceae</taxon>
        <taxon>Halobacillus</taxon>
    </lineage>
</organism>
<keyword evidence="1" id="KW-0472">Membrane</keyword>
<accession>A0A024P133</accession>
<gene>
    <name evidence="2" type="ORF">BN983_00049</name>
</gene>
<dbReference type="Pfam" id="PF14079">
    <property type="entry name" value="DUF4260"/>
    <property type="match status" value="1"/>
</dbReference>
<reference evidence="3" key="1">
    <citation type="submission" date="2014-03" db="EMBL/GenBank/DDBJ databases">
        <authorList>
            <person name="Urmite Genomes U."/>
        </authorList>
    </citation>
    <scope>NUCLEOTIDE SEQUENCE [LARGE SCALE GENOMIC DNA]</scope>
    <source>
        <strain evidence="3">HD-03</strain>
    </source>
</reference>
<dbReference type="Proteomes" id="UP000028868">
    <property type="component" value="Unassembled WGS sequence"/>
</dbReference>
<evidence type="ECO:0000256" key="1">
    <source>
        <dbReference type="SAM" id="Phobius"/>
    </source>
</evidence>
<name>A0A024P133_9BACI</name>
<dbReference type="AlphaFoldDB" id="A0A024P133"/>
<evidence type="ECO:0000313" key="3">
    <source>
        <dbReference type="Proteomes" id="UP000028868"/>
    </source>
</evidence>
<feature type="transmembrane region" description="Helical" evidence="1">
    <location>
        <begin position="43"/>
        <end position="64"/>
    </location>
</feature>
<evidence type="ECO:0008006" key="4">
    <source>
        <dbReference type="Google" id="ProtNLM"/>
    </source>
</evidence>